<accession>A0ABV2H223</accession>
<name>A0ABV2H223_9HYPH</name>
<keyword evidence="2" id="KW-1185">Reference proteome</keyword>
<evidence type="ECO:0000313" key="1">
    <source>
        <dbReference type="EMBL" id="MET3584579.1"/>
    </source>
</evidence>
<dbReference type="EMBL" id="JBEPLJ010000002">
    <property type="protein sequence ID" value="MET3584579.1"/>
    <property type="molecule type" value="Genomic_DNA"/>
</dbReference>
<protein>
    <submittedName>
        <fullName evidence="1">Uncharacterized protein</fullName>
    </submittedName>
</protein>
<organism evidence="1 2">
    <name type="scientific">Pseudorhizobium tarimense</name>
    <dbReference type="NCBI Taxonomy" id="1079109"/>
    <lineage>
        <taxon>Bacteria</taxon>
        <taxon>Pseudomonadati</taxon>
        <taxon>Pseudomonadota</taxon>
        <taxon>Alphaproteobacteria</taxon>
        <taxon>Hyphomicrobiales</taxon>
        <taxon>Rhizobiaceae</taxon>
        <taxon>Rhizobium/Agrobacterium group</taxon>
        <taxon>Pseudorhizobium</taxon>
    </lineage>
</organism>
<dbReference type="Proteomes" id="UP001549031">
    <property type="component" value="Unassembled WGS sequence"/>
</dbReference>
<gene>
    <name evidence="1" type="ORF">ABID21_000674</name>
</gene>
<sequence>MIHCQNPDPLLLLIGQPGALHPEIRGENWGARDDGDEVFQFPSQSKGQEFQRLWTLGTLGTQISIFI</sequence>
<comment type="caution">
    <text evidence="1">The sequence shown here is derived from an EMBL/GenBank/DDBJ whole genome shotgun (WGS) entry which is preliminary data.</text>
</comment>
<proteinExistence type="predicted"/>
<evidence type="ECO:0000313" key="2">
    <source>
        <dbReference type="Proteomes" id="UP001549031"/>
    </source>
</evidence>
<reference evidence="1 2" key="1">
    <citation type="submission" date="2024-06" db="EMBL/GenBank/DDBJ databases">
        <title>Genomic Encyclopedia of Type Strains, Phase IV (KMG-IV): sequencing the most valuable type-strain genomes for metagenomic binning, comparative biology and taxonomic classification.</title>
        <authorList>
            <person name="Goeker M."/>
        </authorList>
    </citation>
    <scope>NUCLEOTIDE SEQUENCE [LARGE SCALE GENOMIC DNA]</scope>
    <source>
        <strain evidence="1 2">DSM 105042</strain>
    </source>
</reference>